<dbReference type="GO" id="GO:0042742">
    <property type="term" value="P:defense response to bacterium"/>
    <property type="evidence" value="ECO:0007669"/>
    <property type="project" value="UniProtKB-KW"/>
</dbReference>
<evidence type="ECO:0000256" key="8">
    <source>
        <dbReference type="ARBA" id="ARBA00023200"/>
    </source>
</evidence>
<comment type="subcellular location">
    <subcellularLocation>
        <location evidence="10">Host cytoplasm</location>
    </subcellularLocation>
    <text evidence="10">The endolysin is cytoplasmic, but can reach the periplasmic space with the help of the holins which disrupt the host cell membrane.</text>
</comment>
<evidence type="ECO:0000256" key="5">
    <source>
        <dbReference type="ARBA" id="ARBA00022801"/>
    </source>
</evidence>
<dbReference type="SUPFAM" id="SSF53955">
    <property type="entry name" value="Lysozyme-like"/>
    <property type="match status" value="1"/>
</dbReference>
<evidence type="ECO:0000256" key="6">
    <source>
        <dbReference type="ARBA" id="ARBA00022852"/>
    </source>
</evidence>
<dbReference type="GO" id="GO:0003796">
    <property type="term" value="F:lysozyme activity"/>
    <property type="evidence" value="ECO:0007669"/>
    <property type="project" value="UniProtKB-UniRule"/>
</dbReference>
<comment type="catalytic activity">
    <reaction evidence="1 10 11">
        <text>Hydrolysis of (1-&gt;4)-beta-linkages between N-acetylmuramic acid and N-acetyl-D-glucosamine residues in a peptidoglycan and between N-acetyl-D-glucosamine residues in chitodextrins.</text>
        <dbReference type="EC" id="3.2.1.17"/>
    </reaction>
</comment>
<evidence type="ECO:0000256" key="7">
    <source>
        <dbReference type="ARBA" id="ARBA00023142"/>
    </source>
</evidence>
<dbReference type="EMBL" id="BK014774">
    <property type="protein sequence ID" value="DAD75107.1"/>
    <property type="molecule type" value="Genomic_DNA"/>
</dbReference>
<protein>
    <recommendedName>
        <fullName evidence="10">Endolysin</fullName>
        <ecNumber evidence="10">3.2.1.17</ecNumber>
    </recommendedName>
    <alternativeName>
        <fullName evidence="10">Lysis protein</fullName>
    </alternativeName>
    <alternativeName>
        <fullName evidence="10">Lysozyme</fullName>
    </alternativeName>
    <alternativeName>
        <fullName evidence="10">Muramidase</fullName>
    </alternativeName>
</protein>
<evidence type="ECO:0000256" key="11">
    <source>
        <dbReference type="RuleBase" id="RU003788"/>
    </source>
</evidence>
<evidence type="ECO:0000256" key="9">
    <source>
        <dbReference type="ARBA" id="ARBA00023295"/>
    </source>
</evidence>
<reference evidence="12" key="1">
    <citation type="journal article" date="2021" name="Proc. Natl. Acad. Sci. U.S.A.">
        <title>A Catalog of Tens of Thousands of Viruses from Human Metagenomes Reveals Hidden Associations with Chronic Diseases.</title>
        <authorList>
            <person name="Tisza M.J."/>
            <person name="Buck C.B."/>
        </authorList>
    </citation>
    <scope>NUCLEOTIDE SEQUENCE</scope>
    <source>
        <strain evidence="12">CthqG28</strain>
    </source>
</reference>
<evidence type="ECO:0000256" key="3">
    <source>
        <dbReference type="ARBA" id="ARBA00022612"/>
    </source>
</evidence>
<keyword evidence="5 10" id="KW-0378">Hydrolase</keyword>
<dbReference type="EC" id="3.2.1.17" evidence="10"/>
<dbReference type="PANTHER" id="PTHR38107:SF3">
    <property type="entry name" value="LYSOZYME RRRD-RELATED"/>
    <property type="match status" value="1"/>
</dbReference>
<evidence type="ECO:0000256" key="10">
    <source>
        <dbReference type="HAMAP-Rule" id="MF_04110"/>
    </source>
</evidence>
<name>A0A8S5LZ44_9CAUD</name>
<evidence type="ECO:0000256" key="2">
    <source>
        <dbReference type="ARBA" id="ARBA00022529"/>
    </source>
</evidence>
<dbReference type="Gene3D" id="1.10.530.40">
    <property type="match status" value="1"/>
</dbReference>
<keyword evidence="7 10" id="KW-0578">Host cell lysis by virus</keyword>
<feature type="active site" description="Proton donor/acceptor" evidence="10">
    <location>
        <position position="24"/>
    </location>
</feature>
<dbReference type="PANTHER" id="PTHR38107">
    <property type="match status" value="1"/>
</dbReference>
<sequence>MKLSQRGIDLIKQFEGYSSKAYPDPATGGAPWTIGYGTTKGVKPGMVITAQQAEKMLRDDVAKFESGVSSLITAPTTQGQFDAMVSLAYNIGLGNFGKSTLLKKHNARCYTCAADQFRVWNRANGKVMNGLTKRRAAERQVYMS</sequence>
<dbReference type="CDD" id="cd00737">
    <property type="entry name" value="lyz_endolysin_autolysin"/>
    <property type="match status" value="1"/>
</dbReference>
<organism evidence="12">
    <name type="scientific">Siphoviridae sp. cthqG28</name>
    <dbReference type="NCBI Taxonomy" id="2826427"/>
    <lineage>
        <taxon>Viruses</taxon>
        <taxon>Duplodnaviria</taxon>
        <taxon>Heunggongvirae</taxon>
        <taxon>Uroviricota</taxon>
        <taxon>Caudoviricetes</taxon>
    </lineage>
</organism>
<dbReference type="InterPro" id="IPR033907">
    <property type="entry name" value="Endolysin_autolysin"/>
</dbReference>
<comment type="similarity">
    <text evidence="10 11">Belongs to the glycosyl hydrolase 24 family.</text>
</comment>
<feature type="active site" description="Proton donor/acceptor" evidence="10">
    <location>
        <position position="15"/>
    </location>
</feature>
<dbReference type="Pfam" id="PF00959">
    <property type="entry name" value="Phage_lysozyme"/>
    <property type="match status" value="1"/>
</dbReference>
<keyword evidence="2 10" id="KW-0929">Antimicrobial</keyword>
<dbReference type="InterPro" id="IPR051018">
    <property type="entry name" value="Bacteriophage_GH24"/>
</dbReference>
<dbReference type="InterPro" id="IPR002196">
    <property type="entry name" value="Glyco_hydro_24"/>
</dbReference>
<dbReference type="InterPro" id="IPR023346">
    <property type="entry name" value="Lysozyme-like_dom_sf"/>
</dbReference>
<keyword evidence="3 10" id="KW-1188">Viral release from host cell</keyword>
<dbReference type="InterPro" id="IPR034690">
    <property type="entry name" value="Endolysin_T4_type"/>
</dbReference>
<keyword evidence="9 10" id="KW-0326">Glycosidase</keyword>
<evidence type="ECO:0000256" key="4">
    <source>
        <dbReference type="ARBA" id="ARBA00022638"/>
    </source>
</evidence>
<keyword evidence="6 10" id="KW-0204">Cytolysis</keyword>
<comment type="function">
    <text evidence="10">Endolysin with lysozyme activity that degrades host peptidoglycans and participates with the holin and spanin proteins in the sequential events which lead to the programmed host cell lysis releasing the mature viral particles. Once the holin has permeabilized the host cell membrane, the endolysin can reach the periplasm and break down the peptidoglycan layer.</text>
</comment>
<keyword evidence="4 10" id="KW-0081">Bacteriolytic enzyme</keyword>
<dbReference type="GO" id="GO:0044659">
    <property type="term" value="P:viral release from host cell by cytolysis"/>
    <property type="evidence" value="ECO:0007669"/>
    <property type="project" value="UniProtKB-UniRule"/>
</dbReference>
<dbReference type="GO" id="GO:0016998">
    <property type="term" value="P:cell wall macromolecule catabolic process"/>
    <property type="evidence" value="ECO:0007669"/>
    <property type="project" value="InterPro"/>
</dbReference>
<evidence type="ECO:0000313" key="12">
    <source>
        <dbReference type="EMBL" id="DAD75107.1"/>
    </source>
</evidence>
<dbReference type="GO" id="GO:0009253">
    <property type="term" value="P:peptidoglycan catabolic process"/>
    <property type="evidence" value="ECO:0007669"/>
    <property type="project" value="UniProtKB-UniRule"/>
</dbReference>
<accession>A0A8S5LZ44</accession>
<dbReference type="HAMAP" id="MF_04110">
    <property type="entry name" value="ENDOLYSIN_T4"/>
    <property type="match status" value="1"/>
</dbReference>
<dbReference type="InterPro" id="IPR023347">
    <property type="entry name" value="Lysozyme_dom_sf"/>
</dbReference>
<keyword evidence="8 10" id="KW-1035">Host cytoplasm</keyword>
<dbReference type="GO" id="GO:0030430">
    <property type="term" value="C:host cell cytoplasm"/>
    <property type="evidence" value="ECO:0007669"/>
    <property type="project" value="UniProtKB-SubCell"/>
</dbReference>
<proteinExistence type="inferred from homology"/>
<evidence type="ECO:0000256" key="1">
    <source>
        <dbReference type="ARBA" id="ARBA00000632"/>
    </source>
</evidence>